<evidence type="ECO:0000256" key="3">
    <source>
        <dbReference type="ARBA" id="ARBA00023163"/>
    </source>
</evidence>
<dbReference type="AlphaFoldDB" id="B8I9X3"/>
<dbReference type="EMBL" id="CP001349">
    <property type="protein sequence ID" value="ACL57201.1"/>
    <property type="molecule type" value="Genomic_DNA"/>
</dbReference>
<gene>
    <name evidence="5" type="ordered locus">Mnod_2221</name>
</gene>
<dbReference type="OrthoDB" id="9800350at2"/>
<proteinExistence type="predicted"/>
<accession>B8I9X3</accession>
<dbReference type="PANTHER" id="PTHR33204:SF39">
    <property type="entry name" value="TRANSCRIPTIONAL REGULATORY PROTEIN"/>
    <property type="match status" value="1"/>
</dbReference>
<dbReference type="PANTHER" id="PTHR33204">
    <property type="entry name" value="TRANSCRIPTIONAL REGULATOR, MARR FAMILY"/>
    <property type="match status" value="1"/>
</dbReference>
<dbReference type="InterPro" id="IPR002577">
    <property type="entry name" value="HTH_HxlR"/>
</dbReference>
<dbReference type="HOGENOM" id="CLU_111585_2_1_5"/>
<protein>
    <submittedName>
        <fullName evidence="5">Transcriptional regulator, HxlR family</fullName>
    </submittedName>
</protein>
<dbReference type="Pfam" id="PF01638">
    <property type="entry name" value="HxlR"/>
    <property type="match status" value="1"/>
</dbReference>
<evidence type="ECO:0000259" key="4">
    <source>
        <dbReference type="PROSITE" id="PS51118"/>
    </source>
</evidence>
<keyword evidence="3" id="KW-0804">Transcription</keyword>
<sequence>MRRVLADPQIEARRQQPIPEEVDPAIEALVHDIIGKVADKWTMLVLEALHEHGTLRFTQLGKAVGRISQKMLTQTVRQMEQDGLVRRTVHPVIPPHVDYALTPLGESLGAAFCGVWIWAETHHAEIQRAREAFAAGDAKEARGRHPAAVQKS</sequence>
<evidence type="ECO:0000256" key="1">
    <source>
        <dbReference type="ARBA" id="ARBA00023015"/>
    </source>
</evidence>
<dbReference type="eggNOG" id="COG1733">
    <property type="taxonomic scope" value="Bacteria"/>
</dbReference>
<dbReference type="Proteomes" id="UP000008207">
    <property type="component" value="Chromosome"/>
</dbReference>
<dbReference type="Gene3D" id="1.10.10.10">
    <property type="entry name" value="Winged helix-like DNA-binding domain superfamily/Winged helix DNA-binding domain"/>
    <property type="match status" value="1"/>
</dbReference>
<organism evidence="5 6">
    <name type="scientific">Methylobacterium nodulans (strain LMG 21967 / CNCM I-2342 / ORS 2060)</name>
    <dbReference type="NCBI Taxonomy" id="460265"/>
    <lineage>
        <taxon>Bacteria</taxon>
        <taxon>Pseudomonadati</taxon>
        <taxon>Pseudomonadota</taxon>
        <taxon>Alphaproteobacteria</taxon>
        <taxon>Hyphomicrobiales</taxon>
        <taxon>Methylobacteriaceae</taxon>
        <taxon>Methylobacterium</taxon>
    </lineage>
</organism>
<reference evidence="5 6" key="1">
    <citation type="submission" date="2009-01" db="EMBL/GenBank/DDBJ databases">
        <title>Complete sequence of chromosome of Methylobacterium nodulans ORS 2060.</title>
        <authorList>
            <consortium name="US DOE Joint Genome Institute"/>
            <person name="Lucas S."/>
            <person name="Copeland A."/>
            <person name="Lapidus A."/>
            <person name="Glavina del Rio T."/>
            <person name="Dalin E."/>
            <person name="Tice H."/>
            <person name="Bruce D."/>
            <person name="Goodwin L."/>
            <person name="Pitluck S."/>
            <person name="Sims D."/>
            <person name="Brettin T."/>
            <person name="Detter J.C."/>
            <person name="Han C."/>
            <person name="Larimer F."/>
            <person name="Land M."/>
            <person name="Hauser L."/>
            <person name="Kyrpides N."/>
            <person name="Ivanova N."/>
            <person name="Marx C.J."/>
            <person name="Richardson P."/>
        </authorList>
    </citation>
    <scope>NUCLEOTIDE SEQUENCE [LARGE SCALE GENOMIC DNA]</scope>
    <source>
        <strain evidence="6">LMG 21967 / CNCM I-2342 / ORS 2060</strain>
    </source>
</reference>
<keyword evidence="2" id="KW-0238">DNA-binding</keyword>
<evidence type="ECO:0000313" key="5">
    <source>
        <dbReference type="EMBL" id="ACL57201.1"/>
    </source>
</evidence>
<dbReference type="STRING" id="460265.Mnod_2221"/>
<dbReference type="InterPro" id="IPR036390">
    <property type="entry name" value="WH_DNA-bd_sf"/>
</dbReference>
<dbReference type="GO" id="GO:0003677">
    <property type="term" value="F:DNA binding"/>
    <property type="evidence" value="ECO:0007669"/>
    <property type="project" value="UniProtKB-KW"/>
</dbReference>
<dbReference type="InterPro" id="IPR036388">
    <property type="entry name" value="WH-like_DNA-bd_sf"/>
</dbReference>
<evidence type="ECO:0000313" key="6">
    <source>
        <dbReference type="Proteomes" id="UP000008207"/>
    </source>
</evidence>
<keyword evidence="6" id="KW-1185">Reference proteome</keyword>
<dbReference type="KEGG" id="mno:Mnod_2221"/>
<keyword evidence="1" id="KW-0805">Transcription regulation</keyword>
<feature type="domain" description="HTH hxlR-type" evidence="4">
    <location>
        <begin position="23"/>
        <end position="127"/>
    </location>
</feature>
<dbReference type="SUPFAM" id="SSF46785">
    <property type="entry name" value="Winged helix' DNA-binding domain"/>
    <property type="match status" value="1"/>
</dbReference>
<name>B8I9X3_METNO</name>
<dbReference type="PROSITE" id="PS51118">
    <property type="entry name" value="HTH_HXLR"/>
    <property type="match status" value="1"/>
</dbReference>
<evidence type="ECO:0000256" key="2">
    <source>
        <dbReference type="ARBA" id="ARBA00023125"/>
    </source>
</evidence>
<dbReference type="RefSeq" id="WP_015928886.1">
    <property type="nucleotide sequence ID" value="NC_011894.1"/>
</dbReference>